<evidence type="ECO:0000256" key="3">
    <source>
        <dbReference type="PROSITE-ProRule" id="PRU00781"/>
    </source>
</evidence>
<dbReference type="PANTHER" id="PTHR23086">
    <property type="entry name" value="PHOSPHATIDYLINOSITOL-4-PHOSPHATE 5-KINASE"/>
    <property type="match status" value="1"/>
</dbReference>
<dbReference type="EMBL" id="GGMS01013967">
    <property type="protein sequence ID" value="MBY83170.1"/>
    <property type="molecule type" value="Transcribed_RNA"/>
</dbReference>
<evidence type="ECO:0000259" key="5">
    <source>
        <dbReference type="PROSITE" id="PS51455"/>
    </source>
</evidence>
<dbReference type="AlphaFoldDB" id="A0A2S2R050"/>
<accession>A0A2S2R050</accession>
<dbReference type="OrthoDB" id="70770at2759"/>
<dbReference type="Proteomes" id="UP000694846">
    <property type="component" value="Unplaced"/>
</dbReference>
<feature type="compositionally biased region" description="Polar residues" evidence="4">
    <location>
        <begin position="561"/>
        <end position="577"/>
    </location>
</feature>
<dbReference type="InterPro" id="IPR027483">
    <property type="entry name" value="PInositol-4-P-4/5-kinase_C_sf"/>
</dbReference>
<sequence length="598" mass="67050">MDTNDIRPAVEDQVDSTLDKDVATEKEISIAEQDDLQAKEKEKKLGHRRVGVDGEITYKKIQTGQIMGSIQLGIQHAVGGLASKPERDLLMQDFMTVETTVFPSDGTNHTPAHHYPEFIFKTYAPIAFRYFRDLFGIQPDDYLISFCNSPLRELSNPGASGSIFYLTRDDEFIMKTVQHKEGEFLQKLLPGYYMNLNQNPRTLLPKFFGLYCYQCNSKNIRLVAMNNLLPSNIKMHQKYDLKGSTYKRKASKDERQKSSPTFKDLDFKEHHPDGIFLEPDTHSALLKTMQRDCRVLESFKIMDYSLLVGVHNVDLAQREKEERRVARLRKAVENDADTLSETSTLSRTAEANRQRLMAHSTAMESIQADTGTSSDEDCVSPRGGIPARSGSGDSLLLFVGIIDILQSYRLKKKLEHTFKAIIHDGDTVSVHRPDFYATRFLDFMTKSVFKKLLCPLKRSPSKRRSMSRTRTRDQTDPEGTFSTCSTPPPAFEDAIRRDFVYDKRSSMTRIRRPSPGMRTDGPSGSSHTGESKSSTLSVGSGSTTSGIGGSAGRHSVEATWTEGTPSYTESSSSADMASDTIQMAVLGGDLKSLEMTRL</sequence>
<evidence type="ECO:0000313" key="6">
    <source>
        <dbReference type="EMBL" id="MBY83170.1"/>
    </source>
</evidence>
<evidence type="ECO:0000256" key="4">
    <source>
        <dbReference type="SAM" id="MobiDB-lite"/>
    </source>
</evidence>
<dbReference type="InterPro" id="IPR027484">
    <property type="entry name" value="PInositol-4-P-5-kinase_N"/>
</dbReference>
<dbReference type="SMART" id="SM00330">
    <property type="entry name" value="PIPKc"/>
    <property type="match status" value="1"/>
</dbReference>
<keyword evidence="2" id="KW-0963">Cytoplasm</keyword>
<dbReference type="GO" id="GO:0005737">
    <property type="term" value="C:cytoplasm"/>
    <property type="evidence" value="ECO:0007669"/>
    <property type="project" value="UniProtKB-SubCell"/>
</dbReference>
<proteinExistence type="predicted"/>
<name>A0A2S2R050_9HEMI</name>
<feature type="region of interest" description="Disordered" evidence="4">
    <location>
        <begin position="245"/>
        <end position="266"/>
    </location>
</feature>
<dbReference type="PANTHER" id="PTHR23086:SF101">
    <property type="entry name" value="LP03320P-RELATED"/>
    <property type="match status" value="1"/>
</dbReference>
<keyword evidence="7" id="KW-1185">Reference proteome</keyword>
<keyword evidence="3" id="KW-0547">Nucleotide-binding</keyword>
<dbReference type="CDD" id="cd17301">
    <property type="entry name" value="PIPKc_PIP5KI"/>
    <property type="match status" value="1"/>
</dbReference>
<organism evidence="6">
    <name type="scientific">Sipha flava</name>
    <name type="common">yellow sugarcane aphid</name>
    <dbReference type="NCBI Taxonomy" id="143950"/>
    <lineage>
        <taxon>Eukaryota</taxon>
        <taxon>Metazoa</taxon>
        <taxon>Ecdysozoa</taxon>
        <taxon>Arthropoda</taxon>
        <taxon>Hexapoda</taxon>
        <taxon>Insecta</taxon>
        <taxon>Pterygota</taxon>
        <taxon>Neoptera</taxon>
        <taxon>Paraneoptera</taxon>
        <taxon>Hemiptera</taxon>
        <taxon>Sternorrhyncha</taxon>
        <taxon>Aphidomorpha</taxon>
        <taxon>Aphidoidea</taxon>
        <taxon>Aphididae</taxon>
        <taxon>Sipha</taxon>
    </lineage>
</organism>
<feature type="compositionally biased region" description="Basic and acidic residues" evidence="4">
    <location>
        <begin position="251"/>
        <end position="266"/>
    </location>
</feature>
<feature type="region of interest" description="Disordered" evidence="4">
    <location>
        <begin position="460"/>
        <end position="577"/>
    </location>
</feature>
<keyword evidence="3 6" id="KW-0418">Kinase</keyword>
<protein>
    <submittedName>
        <fullName evidence="6 8">Phosphatidylinositol 4-phosphate 5-kinase type-1 alpha</fullName>
    </submittedName>
</protein>
<keyword evidence="3" id="KW-0808">Transferase</keyword>
<reference evidence="8" key="2">
    <citation type="submission" date="2025-04" db="UniProtKB">
        <authorList>
            <consortium name="RefSeq"/>
        </authorList>
    </citation>
    <scope>IDENTIFICATION</scope>
    <source>
        <tissue evidence="8">Whole body</tissue>
    </source>
</reference>
<dbReference type="GO" id="GO:0005524">
    <property type="term" value="F:ATP binding"/>
    <property type="evidence" value="ECO:0007669"/>
    <property type="project" value="UniProtKB-UniRule"/>
</dbReference>
<keyword evidence="3" id="KW-0067">ATP-binding</keyword>
<feature type="compositionally biased region" description="Basic residues" evidence="4">
    <location>
        <begin position="460"/>
        <end position="469"/>
    </location>
</feature>
<evidence type="ECO:0000256" key="1">
    <source>
        <dbReference type="ARBA" id="ARBA00004496"/>
    </source>
</evidence>
<dbReference type="InterPro" id="IPR023610">
    <property type="entry name" value="PInositol-4/5-P-5/4-kinase"/>
</dbReference>
<evidence type="ECO:0000313" key="8">
    <source>
        <dbReference type="RefSeq" id="XP_025425588.1"/>
    </source>
</evidence>
<dbReference type="PROSITE" id="PS51455">
    <property type="entry name" value="PIPK"/>
    <property type="match status" value="1"/>
</dbReference>
<feature type="compositionally biased region" description="Basic and acidic residues" evidence="4">
    <location>
        <begin position="493"/>
        <end position="505"/>
    </location>
</feature>
<dbReference type="GO" id="GO:0005886">
    <property type="term" value="C:plasma membrane"/>
    <property type="evidence" value="ECO:0007669"/>
    <property type="project" value="TreeGrafter"/>
</dbReference>
<reference evidence="6" key="1">
    <citation type="submission" date="2018-04" db="EMBL/GenBank/DDBJ databases">
        <title>Transcriptome assembly of Sipha flava.</title>
        <authorList>
            <person name="Scully E.D."/>
            <person name="Geib S.M."/>
            <person name="Palmer N.A."/>
            <person name="Koch K."/>
            <person name="Bradshaw J."/>
            <person name="Heng-Moss T."/>
            <person name="Sarath G."/>
        </authorList>
    </citation>
    <scope>NUCLEOTIDE SEQUENCE</scope>
</reference>
<dbReference type="Gene3D" id="3.30.800.10">
    <property type="entry name" value="Phosphatidylinositol Phosphate Kinase II Beta"/>
    <property type="match status" value="1"/>
</dbReference>
<evidence type="ECO:0000256" key="2">
    <source>
        <dbReference type="ARBA" id="ARBA00022490"/>
    </source>
</evidence>
<gene>
    <name evidence="6" type="primary">Pip5k1a</name>
    <name evidence="8" type="synonym">LOC112694362</name>
    <name evidence="6" type="ORF">g.84286</name>
</gene>
<feature type="compositionally biased region" description="Low complexity" evidence="4">
    <location>
        <begin position="523"/>
        <end position="545"/>
    </location>
</feature>
<evidence type="ECO:0000313" key="7">
    <source>
        <dbReference type="Proteomes" id="UP000694846"/>
    </source>
</evidence>
<dbReference type="InterPro" id="IPR002498">
    <property type="entry name" value="PInositol-4-P-4/5-kinase_core"/>
</dbReference>
<dbReference type="RefSeq" id="XP_025425588.1">
    <property type="nucleotide sequence ID" value="XM_025569803.1"/>
</dbReference>
<comment type="subcellular location">
    <subcellularLocation>
        <location evidence="1">Cytoplasm</location>
    </subcellularLocation>
</comment>
<dbReference type="GO" id="GO:0016308">
    <property type="term" value="F:1-phosphatidylinositol-4-phosphate 5-kinase activity"/>
    <property type="evidence" value="ECO:0007669"/>
    <property type="project" value="TreeGrafter"/>
</dbReference>
<dbReference type="FunFam" id="3.30.800.10:FF:000001">
    <property type="entry name" value="phosphatidylinositol 4-phosphate 5-kinase type-1 gamma"/>
    <property type="match status" value="1"/>
</dbReference>
<dbReference type="Pfam" id="PF01504">
    <property type="entry name" value="PIP5K"/>
    <property type="match status" value="1"/>
</dbReference>
<feature type="domain" description="PIPK" evidence="5">
    <location>
        <begin position="62"/>
        <end position="448"/>
    </location>
</feature>
<dbReference type="SUPFAM" id="SSF56104">
    <property type="entry name" value="SAICAR synthase-like"/>
    <property type="match status" value="1"/>
</dbReference>
<dbReference type="GO" id="GO:0046854">
    <property type="term" value="P:phosphatidylinositol phosphate biosynthetic process"/>
    <property type="evidence" value="ECO:0007669"/>
    <property type="project" value="TreeGrafter"/>
</dbReference>
<dbReference type="Gene3D" id="3.30.810.10">
    <property type="entry name" value="2-Layer Sandwich"/>
    <property type="match status" value="1"/>
</dbReference>